<proteinExistence type="predicted"/>
<evidence type="ECO:0000313" key="2">
    <source>
        <dbReference type="EMBL" id="MPC61929.1"/>
    </source>
</evidence>
<gene>
    <name evidence="2" type="ORF">E2C01_056006</name>
</gene>
<reference evidence="2 3" key="1">
    <citation type="submission" date="2019-05" db="EMBL/GenBank/DDBJ databases">
        <title>Another draft genome of Portunus trituberculatus and its Hox gene families provides insights of decapod evolution.</title>
        <authorList>
            <person name="Jeong J.-H."/>
            <person name="Song I."/>
            <person name="Kim S."/>
            <person name="Choi T."/>
            <person name="Kim D."/>
            <person name="Ryu S."/>
            <person name="Kim W."/>
        </authorList>
    </citation>
    <scope>NUCLEOTIDE SEQUENCE [LARGE SCALE GENOMIC DNA]</scope>
    <source>
        <tissue evidence="2">Muscle</tissue>
    </source>
</reference>
<organism evidence="2 3">
    <name type="scientific">Portunus trituberculatus</name>
    <name type="common">Swimming crab</name>
    <name type="synonym">Neptunus trituberculatus</name>
    <dbReference type="NCBI Taxonomy" id="210409"/>
    <lineage>
        <taxon>Eukaryota</taxon>
        <taxon>Metazoa</taxon>
        <taxon>Ecdysozoa</taxon>
        <taxon>Arthropoda</taxon>
        <taxon>Crustacea</taxon>
        <taxon>Multicrustacea</taxon>
        <taxon>Malacostraca</taxon>
        <taxon>Eumalacostraca</taxon>
        <taxon>Eucarida</taxon>
        <taxon>Decapoda</taxon>
        <taxon>Pleocyemata</taxon>
        <taxon>Brachyura</taxon>
        <taxon>Eubrachyura</taxon>
        <taxon>Portunoidea</taxon>
        <taxon>Portunidae</taxon>
        <taxon>Portuninae</taxon>
        <taxon>Portunus</taxon>
    </lineage>
</organism>
<accession>A0A5B7GWQ5</accession>
<evidence type="ECO:0000313" key="3">
    <source>
        <dbReference type="Proteomes" id="UP000324222"/>
    </source>
</evidence>
<comment type="caution">
    <text evidence="2">The sequence shown here is derived from an EMBL/GenBank/DDBJ whole genome shotgun (WGS) entry which is preliminary data.</text>
</comment>
<dbReference type="AlphaFoldDB" id="A0A5B7GWQ5"/>
<protein>
    <submittedName>
        <fullName evidence="2">Uncharacterized protein</fullName>
    </submittedName>
</protein>
<dbReference type="Proteomes" id="UP000324222">
    <property type="component" value="Unassembled WGS sequence"/>
</dbReference>
<sequence>MCGGTLDTVFVKLKYSEESVGGRAIGPELLVSNGKSSAIPSPAPPDPGDRAPLPRPSLTHRRPRNDRLTLKP</sequence>
<name>A0A5B7GWQ5_PORTR</name>
<keyword evidence="3" id="KW-1185">Reference proteome</keyword>
<feature type="region of interest" description="Disordered" evidence="1">
    <location>
        <begin position="33"/>
        <end position="72"/>
    </location>
</feature>
<dbReference type="EMBL" id="VSRR010019113">
    <property type="protein sequence ID" value="MPC61929.1"/>
    <property type="molecule type" value="Genomic_DNA"/>
</dbReference>
<evidence type="ECO:0000256" key="1">
    <source>
        <dbReference type="SAM" id="MobiDB-lite"/>
    </source>
</evidence>